<dbReference type="Proteomes" id="UP000026960">
    <property type="component" value="Chromosome 9"/>
</dbReference>
<feature type="domain" description="DUF7788" evidence="1">
    <location>
        <begin position="1"/>
        <end position="82"/>
    </location>
</feature>
<reference evidence="2" key="1">
    <citation type="journal article" date="2009" name="Rice">
        <title>De Novo Next Generation Sequencing of Plant Genomes.</title>
        <authorList>
            <person name="Rounsley S."/>
            <person name="Marri P.R."/>
            <person name="Yu Y."/>
            <person name="He R."/>
            <person name="Sisneros N."/>
            <person name="Goicoechea J.L."/>
            <person name="Lee S.J."/>
            <person name="Angelova A."/>
            <person name="Kudrna D."/>
            <person name="Luo M."/>
            <person name="Affourtit J."/>
            <person name="Desany B."/>
            <person name="Knight J."/>
            <person name="Niazi F."/>
            <person name="Egholm M."/>
            <person name="Wing R.A."/>
        </authorList>
    </citation>
    <scope>NUCLEOTIDE SEQUENCE [LARGE SCALE GENOMIC DNA]</scope>
    <source>
        <strain evidence="2">cv. IRGC 105608</strain>
    </source>
</reference>
<protein>
    <recommendedName>
        <fullName evidence="1">DUF7788 domain-containing protein</fullName>
    </recommendedName>
</protein>
<reference evidence="2" key="2">
    <citation type="submission" date="2015-03" db="UniProtKB">
        <authorList>
            <consortium name="EnsemblPlants"/>
        </authorList>
    </citation>
    <scope>IDENTIFICATION</scope>
</reference>
<dbReference type="InterPro" id="IPR011205">
    <property type="entry name" value="UCP015417_vWA"/>
</dbReference>
<organism evidence="2">
    <name type="scientific">Oryza barthii</name>
    <dbReference type="NCBI Taxonomy" id="65489"/>
    <lineage>
        <taxon>Eukaryota</taxon>
        <taxon>Viridiplantae</taxon>
        <taxon>Streptophyta</taxon>
        <taxon>Embryophyta</taxon>
        <taxon>Tracheophyta</taxon>
        <taxon>Spermatophyta</taxon>
        <taxon>Magnoliopsida</taxon>
        <taxon>Liliopsida</taxon>
        <taxon>Poales</taxon>
        <taxon>Poaceae</taxon>
        <taxon>BOP clade</taxon>
        <taxon>Oryzoideae</taxon>
        <taxon>Oryzeae</taxon>
        <taxon>Oryzinae</taxon>
        <taxon>Oryza</taxon>
    </lineage>
</organism>
<dbReference type="AlphaFoldDB" id="A0A0D3H8J3"/>
<sequence length="104" mass="11292">MVRRVFVLSDMELNASAWRVQDELKTIRSKFTAEGFTAPEVVFWNVGAPASAPVVATEANAAVVSGYSKNLVRLFLEWDGQLTPAAVMADAISGPEYDSLEVVD</sequence>
<dbReference type="HOGENOM" id="CLU_157690_0_0_1"/>
<evidence type="ECO:0000313" key="2">
    <source>
        <dbReference type="EnsemblPlants" id="OBART09G15310.1"/>
    </source>
</evidence>
<dbReference type="Gramene" id="OBART09G15310.1">
    <property type="protein sequence ID" value="OBART09G15310.1"/>
    <property type="gene ID" value="OBART09G15310"/>
</dbReference>
<accession>A0A0D3H8J3</accession>
<proteinExistence type="predicted"/>
<dbReference type="Pfam" id="PF25043">
    <property type="entry name" value="DUF7788"/>
    <property type="match status" value="1"/>
</dbReference>
<evidence type="ECO:0000259" key="1">
    <source>
        <dbReference type="Pfam" id="PF25043"/>
    </source>
</evidence>
<name>A0A0D3H8J3_9ORYZ</name>
<dbReference type="PaxDb" id="65489-OBART09G15310.1"/>
<dbReference type="InterPro" id="IPR056690">
    <property type="entry name" value="DUF7788"/>
</dbReference>
<keyword evidence="3" id="KW-1185">Reference proteome</keyword>
<dbReference type="EnsemblPlants" id="OBART09G15310.1">
    <property type="protein sequence ID" value="OBART09G15310.1"/>
    <property type="gene ID" value="OBART09G15310"/>
</dbReference>
<evidence type="ECO:0000313" key="3">
    <source>
        <dbReference type="Proteomes" id="UP000026960"/>
    </source>
</evidence>
<dbReference type="eggNOG" id="ENOG502QT1I">
    <property type="taxonomic scope" value="Eukaryota"/>
</dbReference>
<dbReference type="PANTHER" id="PTHR31373:SF20">
    <property type="entry name" value="OS09G0499400 PROTEIN"/>
    <property type="match status" value="1"/>
</dbReference>
<dbReference type="PANTHER" id="PTHR31373">
    <property type="entry name" value="OS06G0652100 PROTEIN"/>
    <property type="match status" value="1"/>
</dbReference>